<dbReference type="Gene3D" id="1.20.1270.390">
    <property type="match status" value="1"/>
</dbReference>
<name>A0A106BRL5_THIDE</name>
<reference evidence="3 4" key="1">
    <citation type="journal article" date="2015" name="Appl. Environ. Microbiol.">
        <title>Aerobic and Anaerobic Thiosulfate Oxidation by a Cold-Adapted, Subglacial Chemoautotroph.</title>
        <authorList>
            <person name="Harrold Z.R."/>
            <person name="Skidmore M.L."/>
            <person name="Hamilton T.L."/>
            <person name="Desch L."/>
            <person name="Amada K."/>
            <person name="van Gelder W."/>
            <person name="Glover K."/>
            <person name="Roden E.E."/>
            <person name="Boyd E.S."/>
        </authorList>
    </citation>
    <scope>NUCLEOTIDE SEQUENCE [LARGE SCALE GENOMIC DNA]</scope>
    <source>
        <strain evidence="3 4">RG</strain>
    </source>
</reference>
<gene>
    <name evidence="3" type="ORF">ABW22_05795</name>
</gene>
<feature type="domain" description="DUF4398" evidence="2">
    <location>
        <begin position="27"/>
        <end position="102"/>
    </location>
</feature>
<evidence type="ECO:0000259" key="2">
    <source>
        <dbReference type="Pfam" id="PF14346"/>
    </source>
</evidence>
<dbReference type="InterPro" id="IPR025511">
    <property type="entry name" value="DUF4398"/>
</dbReference>
<evidence type="ECO:0000313" key="3">
    <source>
        <dbReference type="EMBL" id="KVW97093.1"/>
    </source>
</evidence>
<dbReference type="Proteomes" id="UP000064243">
    <property type="component" value="Unassembled WGS sequence"/>
</dbReference>
<feature type="signal peptide" evidence="1">
    <location>
        <begin position="1"/>
        <end position="23"/>
    </location>
</feature>
<organism evidence="3 4">
    <name type="scientific">Thiobacillus denitrificans</name>
    <dbReference type="NCBI Taxonomy" id="36861"/>
    <lineage>
        <taxon>Bacteria</taxon>
        <taxon>Pseudomonadati</taxon>
        <taxon>Pseudomonadota</taxon>
        <taxon>Betaproteobacteria</taxon>
        <taxon>Nitrosomonadales</taxon>
        <taxon>Thiobacillaceae</taxon>
        <taxon>Thiobacillus</taxon>
    </lineage>
</organism>
<protein>
    <recommendedName>
        <fullName evidence="2">DUF4398 domain-containing protein</fullName>
    </recommendedName>
</protein>
<evidence type="ECO:0000313" key="4">
    <source>
        <dbReference type="Proteomes" id="UP000064243"/>
    </source>
</evidence>
<dbReference type="PROSITE" id="PS51257">
    <property type="entry name" value="PROKAR_LIPOPROTEIN"/>
    <property type="match status" value="1"/>
</dbReference>
<keyword evidence="4" id="KW-1185">Reference proteome</keyword>
<proteinExistence type="predicted"/>
<dbReference type="Pfam" id="PF14346">
    <property type="entry name" value="DUF4398"/>
    <property type="match status" value="1"/>
</dbReference>
<sequence>MMHRIGMAVAAVMLMAGCASTSAPTGQMAVSRAAVSNAMGAGGAEFAPVQFKSASDKLTAAERAMADKDYELALRLAEQAEVDAKLAAEMARSARAQRAADALQDDVRVLRQEIDRQSK</sequence>
<keyword evidence="1" id="KW-0732">Signal</keyword>
<dbReference type="PATRIC" id="fig|36861.3.peg.619"/>
<accession>A0A106BRL5</accession>
<evidence type="ECO:0000256" key="1">
    <source>
        <dbReference type="SAM" id="SignalP"/>
    </source>
</evidence>
<feature type="chain" id="PRO_5007125738" description="DUF4398 domain-containing protein" evidence="1">
    <location>
        <begin position="24"/>
        <end position="119"/>
    </location>
</feature>
<dbReference type="EMBL" id="LDUG01000018">
    <property type="protein sequence ID" value="KVW97093.1"/>
    <property type="molecule type" value="Genomic_DNA"/>
</dbReference>
<comment type="caution">
    <text evidence="3">The sequence shown here is derived from an EMBL/GenBank/DDBJ whole genome shotgun (WGS) entry which is preliminary data.</text>
</comment>
<dbReference type="AlphaFoldDB" id="A0A106BRL5"/>